<dbReference type="GO" id="GO:0008270">
    <property type="term" value="F:zinc ion binding"/>
    <property type="evidence" value="ECO:0007669"/>
    <property type="project" value="UniProtKB-KW"/>
</dbReference>
<dbReference type="GO" id="GO:0051176">
    <property type="term" value="P:positive regulation of sulfur metabolic process"/>
    <property type="evidence" value="ECO:0007669"/>
    <property type="project" value="EnsemblPlants"/>
</dbReference>
<dbReference type="Gramene" id="KFK33002">
    <property type="protein sequence ID" value="KFK33002"/>
    <property type="gene ID" value="AALP_AA6G317100"/>
</dbReference>
<dbReference type="FunFam" id="3.30.40.10:FF:001069">
    <property type="entry name" value="E4 SUMO-protein ligase PIAL1"/>
    <property type="match status" value="1"/>
</dbReference>
<gene>
    <name evidence="7" type="ordered locus">AALP_Aa6g317100</name>
</gene>
<keyword evidence="3" id="KW-0862">Zinc</keyword>
<keyword evidence="2 4" id="KW-0863">Zinc-finger</keyword>
<proteinExistence type="predicted"/>
<evidence type="ECO:0000259" key="6">
    <source>
        <dbReference type="PROSITE" id="PS51044"/>
    </source>
</evidence>
<dbReference type="InterPro" id="IPR013083">
    <property type="entry name" value="Znf_RING/FYVE/PHD"/>
</dbReference>
<dbReference type="OMA" id="PDTTNWR"/>
<dbReference type="GO" id="GO:0000785">
    <property type="term" value="C:chromatin"/>
    <property type="evidence" value="ECO:0007669"/>
    <property type="project" value="TreeGrafter"/>
</dbReference>
<dbReference type="CDD" id="cd16650">
    <property type="entry name" value="SP-RING_PIAS-like"/>
    <property type="match status" value="1"/>
</dbReference>
<protein>
    <recommendedName>
        <fullName evidence="6">SP-RING-type domain-containing protein</fullName>
    </recommendedName>
</protein>
<dbReference type="Gene3D" id="3.30.40.10">
    <property type="entry name" value="Zinc/RING finger domain, C3HC4 (zinc finger)"/>
    <property type="match status" value="1"/>
</dbReference>
<feature type="compositionally biased region" description="Polar residues" evidence="5">
    <location>
        <begin position="603"/>
        <end position="688"/>
    </location>
</feature>
<feature type="compositionally biased region" description="Pro residues" evidence="5">
    <location>
        <begin position="773"/>
        <end position="788"/>
    </location>
</feature>
<dbReference type="Proteomes" id="UP000029120">
    <property type="component" value="Chromosome 6"/>
</dbReference>
<evidence type="ECO:0000256" key="2">
    <source>
        <dbReference type="ARBA" id="ARBA00022771"/>
    </source>
</evidence>
<evidence type="ECO:0000256" key="1">
    <source>
        <dbReference type="ARBA" id="ARBA00022723"/>
    </source>
</evidence>
<dbReference type="GO" id="GO:0060966">
    <property type="term" value="P:regulation of gene silencing by regulatory ncRNA"/>
    <property type="evidence" value="ECO:0007669"/>
    <property type="project" value="EnsemblPlants"/>
</dbReference>
<feature type="compositionally biased region" description="Polar residues" evidence="5">
    <location>
        <begin position="562"/>
        <end position="575"/>
    </location>
</feature>
<dbReference type="GO" id="GO:0061665">
    <property type="term" value="F:SUMO ligase activity"/>
    <property type="evidence" value="ECO:0007669"/>
    <property type="project" value="TreeGrafter"/>
</dbReference>
<feature type="domain" description="SP-RING-type" evidence="6">
    <location>
        <begin position="297"/>
        <end position="378"/>
    </location>
</feature>
<dbReference type="GO" id="GO:0042803">
    <property type="term" value="F:protein homodimerization activity"/>
    <property type="evidence" value="ECO:0007669"/>
    <property type="project" value="EnsemblPlants"/>
</dbReference>
<evidence type="ECO:0000313" key="7">
    <source>
        <dbReference type="EMBL" id="KFK33002.1"/>
    </source>
</evidence>
<accession>A0A087GT00</accession>
<dbReference type="GO" id="GO:0009737">
    <property type="term" value="P:response to abscisic acid"/>
    <property type="evidence" value="ECO:0007669"/>
    <property type="project" value="EnsemblPlants"/>
</dbReference>
<feature type="compositionally biased region" description="Polar residues" evidence="5">
    <location>
        <begin position="583"/>
        <end position="595"/>
    </location>
</feature>
<dbReference type="Pfam" id="PF02891">
    <property type="entry name" value="zf-MIZ"/>
    <property type="match status" value="1"/>
</dbReference>
<feature type="region of interest" description="Disordered" evidence="5">
    <location>
        <begin position="448"/>
        <end position="470"/>
    </location>
</feature>
<feature type="compositionally biased region" description="Polar residues" evidence="5">
    <location>
        <begin position="519"/>
        <end position="539"/>
    </location>
</feature>
<feature type="region of interest" description="Disordered" evidence="5">
    <location>
        <begin position="500"/>
        <end position="757"/>
    </location>
</feature>
<dbReference type="OrthoDB" id="10263264at2759"/>
<feature type="compositionally biased region" description="Low complexity" evidence="5">
    <location>
        <begin position="540"/>
        <end position="561"/>
    </location>
</feature>
<feature type="region of interest" description="Disordered" evidence="5">
    <location>
        <begin position="769"/>
        <end position="788"/>
    </location>
</feature>
<dbReference type="GO" id="GO:0009651">
    <property type="term" value="P:response to salt stress"/>
    <property type="evidence" value="ECO:0007669"/>
    <property type="project" value="EnsemblPlants"/>
</dbReference>
<organism evidence="7 8">
    <name type="scientific">Arabis alpina</name>
    <name type="common">Alpine rock-cress</name>
    <dbReference type="NCBI Taxonomy" id="50452"/>
    <lineage>
        <taxon>Eukaryota</taxon>
        <taxon>Viridiplantae</taxon>
        <taxon>Streptophyta</taxon>
        <taxon>Embryophyta</taxon>
        <taxon>Tracheophyta</taxon>
        <taxon>Spermatophyta</taxon>
        <taxon>Magnoliopsida</taxon>
        <taxon>eudicotyledons</taxon>
        <taxon>Gunneridae</taxon>
        <taxon>Pentapetalae</taxon>
        <taxon>rosids</taxon>
        <taxon>malvids</taxon>
        <taxon>Brassicales</taxon>
        <taxon>Brassicaceae</taxon>
        <taxon>Arabideae</taxon>
        <taxon>Arabis</taxon>
    </lineage>
</organism>
<dbReference type="InterPro" id="IPR004181">
    <property type="entry name" value="Znf_MIZ"/>
</dbReference>
<dbReference type="eggNOG" id="KOG2169">
    <property type="taxonomic scope" value="Eukaryota"/>
</dbReference>
<evidence type="ECO:0000256" key="3">
    <source>
        <dbReference type="ARBA" id="ARBA00022833"/>
    </source>
</evidence>
<dbReference type="EMBL" id="CM002874">
    <property type="protein sequence ID" value="KFK33002.1"/>
    <property type="molecule type" value="Genomic_DNA"/>
</dbReference>
<feature type="compositionally biased region" description="Pro residues" evidence="5">
    <location>
        <begin position="507"/>
        <end position="516"/>
    </location>
</feature>
<dbReference type="GO" id="GO:0016925">
    <property type="term" value="P:protein sumoylation"/>
    <property type="evidence" value="ECO:0007669"/>
    <property type="project" value="EnsemblPlants"/>
</dbReference>
<sequence length="788" mass="86171">MSSTAAIPVTGPGLPEKAAAAIVNSFRLASVTQRLRYHIQAGPKSDVKEFQICCISLAKGIDFAIANNEIPKKVEEFPLLLKQVCKHRTDVYTTTAVTVLMISVKHACQLGWFSDTESQELTDIADEMRNRFGSFGNICPGINSPGGPFSQIMERFYPFVKVGHVLVSLEVKAGYKMLAHDFHISKRMPHSPLEKIRLFVAQTDNIDTSACIVHPPEVSFLLNGKGLEKRLNITMDSGPQLPSNVTALLKYGTNLLQVMGNSKGNYVIIIAFTGLIMPPEKPVLKDYLQSEVIESSADSDIIEGPSRVSLSCPISRKRIKLPIKGQLCKHLQCFDFWNYFHINMRNPSWRCPHCNQPVCYPEIRLDQNMVKILKEVGRNAADVVINADGTWKVAKEIDGTEEPAQDVIIHDLEDPITFLDSSPVVLDLTGDDDDAEMEIFGDGKVVDRKPCLSDAQGQSNTNDASKDASDGDYGSLFNISDVISLDQVILDSLNTGTGQDYSSLPQIPMPQDPTPAPVSFSQTPSPRDRQATSSPRWNQTNSSPAPSLTTSSSQSRSHPVPVTSQSPANVSSFVQSPPIPRVLNTQPNSYFNRSLHSNHQRQHTSGPTVQSVSRASDLTSNHGSTQRQHTSGHTVQPVSQTITSNHGSLQRQHTNGHTVQSVSRTSNHGSTQRQHLSGPTVQSVTRTSDLMDVDPTTPDTTNWRPRMRGSITPGSYSPALDHMIIRPTQQSQTRPPGSQPVQTPPVQTSQPQLPFPTATFRPETVLVNQNLPVPAPPGVTNPSGPTGP</sequence>
<dbReference type="AlphaFoldDB" id="A0A087GT00"/>
<evidence type="ECO:0000256" key="4">
    <source>
        <dbReference type="PROSITE-ProRule" id="PRU00452"/>
    </source>
</evidence>
<evidence type="ECO:0000256" key="5">
    <source>
        <dbReference type="SAM" id="MobiDB-lite"/>
    </source>
</evidence>
<evidence type="ECO:0000313" key="8">
    <source>
        <dbReference type="Proteomes" id="UP000029120"/>
    </source>
</evidence>
<dbReference type="PANTHER" id="PTHR10782:SF4">
    <property type="entry name" value="TONALLI, ISOFORM E"/>
    <property type="match status" value="1"/>
</dbReference>
<keyword evidence="1" id="KW-0479">Metal-binding</keyword>
<dbReference type="PANTHER" id="PTHR10782">
    <property type="entry name" value="ZINC FINGER MIZ DOMAIN-CONTAINING PROTEIN"/>
    <property type="match status" value="1"/>
</dbReference>
<name>A0A087GT00_ARAAL</name>
<feature type="compositionally biased region" description="Low complexity" evidence="5">
    <location>
        <begin position="735"/>
        <end position="752"/>
    </location>
</feature>
<reference evidence="8" key="1">
    <citation type="journal article" date="2015" name="Nat. Plants">
        <title>Genome expansion of Arabis alpina linked with retrotransposition and reduced symmetric DNA methylation.</title>
        <authorList>
            <person name="Willing E.M."/>
            <person name="Rawat V."/>
            <person name="Mandakova T."/>
            <person name="Maumus F."/>
            <person name="James G.V."/>
            <person name="Nordstroem K.J."/>
            <person name="Becker C."/>
            <person name="Warthmann N."/>
            <person name="Chica C."/>
            <person name="Szarzynska B."/>
            <person name="Zytnicki M."/>
            <person name="Albani M.C."/>
            <person name="Kiefer C."/>
            <person name="Bergonzi S."/>
            <person name="Castaings L."/>
            <person name="Mateos J.L."/>
            <person name="Berns M.C."/>
            <person name="Bujdoso N."/>
            <person name="Piofczyk T."/>
            <person name="de Lorenzo L."/>
            <person name="Barrero-Sicilia C."/>
            <person name="Mateos I."/>
            <person name="Piednoel M."/>
            <person name="Hagmann J."/>
            <person name="Chen-Min-Tao R."/>
            <person name="Iglesias-Fernandez R."/>
            <person name="Schuster S.C."/>
            <person name="Alonso-Blanco C."/>
            <person name="Roudier F."/>
            <person name="Carbonero P."/>
            <person name="Paz-Ares J."/>
            <person name="Davis S.J."/>
            <person name="Pecinka A."/>
            <person name="Quesneville H."/>
            <person name="Colot V."/>
            <person name="Lysak M.A."/>
            <person name="Weigel D."/>
            <person name="Coupland G."/>
            <person name="Schneeberger K."/>
        </authorList>
    </citation>
    <scope>NUCLEOTIDE SEQUENCE [LARGE SCALE GENOMIC DNA]</scope>
    <source>
        <strain evidence="8">cv. Pajares</strain>
    </source>
</reference>
<keyword evidence="8" id="KW-1185">Reference proteome</keyword>
<dbReference type="PROSITE" id="PS51044">
    <property type="entry name" value="ZF_SP_RING"/>
    <property type="match status" value="1"/>
</dbReference>